<feature type="domain" description="IclR-ED" evidence="5">
    <location>
        <begin position="65"/>
        <end position="255"/>
    </location>
</feature>
<dbReference type="OrthoDB" id="9807558at2"/>
<evidence type="ECO:0000256" key="2">
    <source>
        <dbReference type="ARBA" id="ARBA00023125"/>
    </source>
</evidence>
<dbReference type="InterPro" id="IPR014757">
    <property type="entry name" value="Tscrpt_reg_IclR_C"/>
</dbReference>
<dbReference type="Gene3D" id="3.30.450.40">
    <property type="match status" value="1"/>
</dbReference>
<dbReference type="PANTHER" id="PTHR30136">
    <property type="entry name" value="HELIX-TURN-HELIX TRANSCRIPTIONAL REGULATOR, ICLR FAMILY"/>
    <property type="match status" value="1"/>
</dbReference>
<dbReference type="PANTHER" id="PTHR30136:SF35">
    <property type="entry name" value="HTH-TYPE TRANSCRIPTIONAL REGULATOR RV1719"/>
    <property type="match status" value="1"/>
</dbReference>
<dbReference type="InterPro" id="IPR036388">
    <property type="entry name" value="WH-like_DNA-bd_sf"/>
</dbReference>
<dbReference type="PROSITE" id="PS51077">
    <property type="entry name" value="HTH_ICLR"/>
    <property type="match status" value="1"/>
</dbReference>
<gene>
    <name evidence="6" type="ORF">DA792_00130</name>
</gene>
<dbReference type="SUPFAM" id="SSF46785">
    <property type="entry name" value="Winged helix' DNA-binding domain"/>
    <property type="match status" value="1"/>
</dbReference>
<evidence type="ECO:0000313" key="6">
    <source>
        <dbReference type="EMBL" id="AVW89661.1"/>
    </source>
</evidence>
<dbReference type="SUPFAM" id="SSF55781">
    <property type="entry name" value="GAF domain-like"/>
    <property type="match status" value="1"/>
</dbReference>
<dbReference type="Gene3D" id="1.10.10.10">
    <property type="entry name" value="Winged helix-like DNA-binding domain superfamily/Winged helix DNA-binding domain"/>
    <property type="match status" value="1"/>
</dbReference>
<evidence type="ECO:0000256" key="3">
    <source>
        <dbReference type="ARBA" id="ARBA00023163"/>
    </source>
</evidence>
<evidence type="ECO:0000259" key="4">
    <source>
        <dbReference type="PROSITE" id="PS51077"/>
    </source>
</evidence>
<keyword evidence="1" id="KW-0805">Transcription regulation</keyword>
<keyword evidence="2" id="KW-0238">DNA-binding</keyword>
<protein>
    <submittedName>
        <fullName evidence="6">IclR family transcriptional regulator</fullName>
    </submittedName>
</protein>
<dbReference type="Proteomes" id="UP000241447">
    <property type="component" value="Plasmid pCBLh4a"/>
</dbReference>
<sequence>MSGVMERTLSILELLGKHPEGVQVSAIASELDMPASAAHRLLKELSQYGYVRQLRNQGDYALTIKLAGIGLAFLARTGVPDIAQPILDRLAADSRELVRLSVIDGEDLVWVGVAQGAVAGLRYDPGREQGIKVHLAGSAGGHAWLSTMTDEQALDKIGTQGLRAEFAMGPGAPASIPEVLAALADTRKRGYATMSDSYHAGMAAMAVPIFRSEDNVVIGCLSIAGPGVRVTPELMDQFHPLLREAADEIGGASEASFFFNRNRAVPAETETRQAG</sequence>
<dbReference type="GO" id="GO:0003677">
    <property type="term" value="F:DNA binding"/>
    <property type="evidence" value="ECO:0007669"/>
    <property type="project" value="UniProtKB-KW"/>
</dbReference>
<reference evidence="6 7" key="1">
    <citation type="submission" date="2018-03" db="EMBL/GenBank/DDBJ databases">
        <title>The Complete Genome of Celeribacter baekdonensis strain LH4, a Thiosulfate-Oxidizing Alphaproteobacterium Isolated from Gulf of Mexico Continental Slope Sediments.</title>
        <authorList>
            <person name="Flood B.E."/>
            <person name="Bailey J.V."/>
            <person name="Leprich D."/>
        </authorList>
    </citation>
    <scope>NUCLEOTIDE SEQUENCE [LARGE SCALE GENOMIC DNA]</scope>
    <source>
        <strain evidence="6 7">LH4</strain>
        <plasmid evidence="7">Plasmid pcblh4a</plasmid>
    </source>
</reference>
<feature type="domain" description="HTH iclR-type" evidence="4">
    <location>
        <begin position="2"/>
        <end position="64"/>
    </location>
</feature>
<dbReference type="AlphaFoldDB" id="A0A2R4LXM6"/>
<proteinExistence type="predicted"/>
<dbReference type="EMBL" id="CP028472">
    <property type="protein sequence ID" value="AVW89661.1"/>
    <property type="molecule type" value="Genomic_DNA"/>
</dbReference>
<dbReference type="PROSITE" id="PS51078">
    <property type="entry name" value="ICLR_ED"/>
    <property type="match status" value="1"/>
</dbReference>
<accession>A0A2R4LXM6</accession>
<dbReference type="GO" id="GO:0045892">
    <property type="term" value="P:negative regulation of DNA-templated transcription"/>
    <property type="evidence" value="ECO:0007669"/>
    <property type="project" value="TreeGrafter"/>
</dbReference>
<evidence type="ECO:0000259" key="5">
    <source>
        <dbReference type="PROSITE" id="PS51078"/>
    </source>
</evidence>
<organism evidence="6 7">
    <name type="scientific">Celeribacter baekdonensis</name>
    <dbReference type="NCBI Taxonomy" id="875171"/>
    <lineage>
        <taxon>Bacteria</taxon>
        <taxon>Pseudomonadati</taxon>
        <taxon>Pseudomonadota</taxon>
        <taxon>Alphaproteobacteria</taxon>
        <taxon>Rhodobacterales</taxon>
        <taxon>Roseobacteraceae</taxon>
        <taxon>Celeribacter</taxon>
    </lineage>
</organism>
<dbReference type="GO" id="GO:0003700">
    <property type="term" value="F:DNA-binding transcription factor activity"/>
    <property type="evidence" value="ECO:0007669"/>
    <property type="project" value="TreeGrafter"/>
</dbReference>
<dbReference type="InterPro" id="IPR005471">
    <property type="entry name" value="Tscrpt_reg_IclR_N"/>
</dbReference>
<name>A0A2R4LXM6_9RHOB</name>
<dbReference type="KEGG" id="cbak:DA792_00130"/>
<evidence type="ECO:0000313" key="7">
    <source>
        <dbReference type="Proteomes" id="UP000241447"/>
    </source>
</evidence>
<dbReference type="SMART" id="SM00346">
    <property type="entry name" value="HTH_ICLR"/>
    <property type="match status" value="1"/>
</dbReference>
<dbReference type="Pfam" id="PF09339">
    <property type="entry name" value="HTH_IclR"/>
    <property type="match status" value="1"/>
</dbReference>
<geneLocation type="plasmid" evidence="7">
    <name>pcblh4a</name>
</geneLocation>
<evidence type="ECO:0000256" key="1">
    <source>
        <dbReference type="ARBA" id="ARBA00023015"/>
    </source>
</evidence>
<keyword evidence="3" id="KW-0804">Transcription</keyword>
<dbReference type="InterPro" id="IPR029016">
    <property type="entry name" value="GAF-like_dom_sf"/>
</dbReference>
<keyword evidence="6" id="KW-0614">Plasmid</keyword>
<dbReference type="RefSeq" id="WP_107717318.1">
    <property type="nucleotide sequence ID" value="NZ_CAXBOP010000004.1"/>
</dbReference>
<dbReference type="Pfam" id="PF01614">
    <property type="entry name" value="IclR_C"/>
    <property type="match status" value="1"/>
</dbReference>
<dbReference type="InterPro" id="IPR050707">
    <property type="entry name" value="HTH_MetabolicPath_Reg"/>
</dbReference>
<dbReference type="InterPro" id="IPR036390">
    <property type="entry name" value="WH_DNA-bd_sf"/>
</dbReference>